<dbReference type="AlphaFoldDB" id="A0A8J3DWN7"/>
<reference evidence="1" key="2">
    <citation type="submission" date="2020-09" db="EMBL/GenBank/DDBJ databases">
        <authorList>
            <person name="Sun Q."/>
            <person name="Kim S."/>
        </authorList>
    </citation>
    <scope>NUCLEOTIDE SEQUENCE</scope>
    <source>
        <strain evidence="1">KCTC 42249</strain>
    </source>
</reference>
<sequence>MQPFRQGQGDAIADHDIHDGDVEAVFIQDGIIDFGEIAKGYNLRAPFVVADLLNIQRYQKFIFEQHNPKPFKGPICQSRILQPGSSAALPQMQVLSFK</sequence>
<organism evidence="1 2">
    <name type="scientific">Tianweitania populi</name>
    <dbReference type="NCBI Taxonomy" id="1607949"/>
    <lineage>
        <taxon>Bacteria</taxon>
        <taxon>Pseudomonadati</taxon>
        <taxon>Pseudomonadota</taxon>
        <taxon>Alphaproteobacteria</taxon>
        <taxon>Hyphomicrobiales</taxon>
        <taxon>Phyllobacteriaceae</taxon>
        <taxon>Tianweitania</taxon>
    </lineage>
</organism>
<comment type="caution">
    <text evidence="1">The sequence shown here is derived from an EMBL/GenBank/DDBJ whole genome shotgun (WGS) entry which is preliminary data.</text>
</comment>
<dbReference type="Proteomes" id="UP000630142">
    <property type="component" value="Unassembled WGS sequence"/>
</dbReference>
<keyword evidence="2" id="KW-1185">Reference proteome</keyword>
<dbReference type="EMBL" id="BMZQ01000002">
    <property type="protein sequence ID" value="GHD19929.1"/>
    <property type="molecule type" value="Genomic_DNA"/>
</dbReference>
<evidence type="ECO:0000313" key="2">
    <source>
        <dbReference type="Proteomes" id="UP000630142"/>
    </source>
</evidence>
<accession>A0A8J3DWN7</accession>
<gene>
    <name evidence="1" type="ORF">GCM10016234_32170</name>
</gene>
<reference evidence="1" key="1">
    <citation type="journal article" date="2014" name="Int. J. Syst. Evol. Microbiol.">
        <title>Complete genome sequence of Corynebacterium casei LMG S-19264T (=DSM 44701T), isolated from a smear-ripened cheese.</title>
        <authorList>
            <consortium name="US DOE Joint Genome Institute (JGI-PGF)"/>
            <person name="Walter F."/>
            <person name="Albersmeier A."/>
            <person name="Kalinowski J."/>
            <person name="Ruckert C."/>
        </authorList>
    </citation>
    <scope>NUCLEOTIDE SEQUENCE</scope>
    <source>
        <strain evidence="1">KCTC 42249</strain>
    </source>
</reference>
<name>A0A8J3DWN7_9HYPH</name>
<evidence type="ECO:0000313" key="1">
    <source>
        <dbReference type="EMBL" id="GHD19929.1"/>
    </source>
</evidence>
<proteinExistence type="predicted"/>
<protein>
    <submittedName>
        <fullName evidence="1">Uncharacterized protein</fullName>
    </submittedName>
</protein>